<reference evidence="2 3" key="1">
    <citation type="submission" date="2014-04" db="EMBL/GenBank/DDBJ databases">
        <authorList>
            <consortium name="DOE Joint Genome Institute"/>
            <person name="Kuo A."/>
            <person name="Tarkka M."/>
            <person name="Buscot F."/>
            <person name="Kohler A."/>
            <person name="Nagy L.G."/>
            <person name="Floudas D."/>
            <person name="Copeland A."/>
            <person name="Barry K.W."/>
            <person name="Cichocki N."/>
            <person name="Veneault-Fourrey C."/>
            <person name="LaButti K."/>
            <person name="Lindquist E.A."/>
            <person name="Lipzen A."/>
            <person name="Lundell T."/>
            <person name="Morin E."/>
            <person name="Murat C."/>
            <person name="Sun H."/>
            <person name="Tunlid A."/>
            <person name="Henrissat B."/>
            <person name="Grigoriev I.V."/>
            <person name="Hibbett D.S."/>
            <person name="Martin F."/>
            <person name="Nordberg H.P."/>
            <person name="Cantor M.N."/>
            <person name="Hua S.X."/>
        </authorList>
    </citation>
    <scope>NUCLEOTIDE SEQUENCE [LARGE SCALE GENOMIC DNA]</scope>
    <source>
        <strain evidence="2 3">F 1598</strain>
    </source>
</reference>
<gene>
    <name evidence="2" type="ORF">PILCRDRAFT_602655</name>
</gene>
<evidence type="ECO:0000256" key="1">
    <source>
        <dbReference type="SAM" id="MobiDB-lite"/>
    </source>
</evidence>
<dbReference type="Proteomes" id="UP000054166">
    <property type="component" value="Unassembled WGS sequence"/>
</dbReference>
<keyword evidence="3" id="KW-1185">Reference proteome</keyword>
<evidence type="ECO:0000313" key="3">
    <source>
        <dbReference type="Proteomes" id="UP000054166"/>
    </source>
</evidence>
<dbReference type="AlphaFoldDB" id="A0A0C3FDT1"/>
<dbReference type="HOGENOM" id="CLU_2251077_0_0_1"/>
<evidence type="ECO:0000313" key="2">
    <source>
        <dbReference type="EMBL" id="KIM78066.1"/>
    </source>
</evidence>
<feature type="region of interest" description="Disordered" evidence="1">
    <location>
        <begin position="1"/>
        <end position="23"/>
    </location>
</feature>
<dbReference type="InParanoid" id="A0A0C3FDT1"/>
<organism evidence="2 3">
    <name type="scientific">Piloderma croceum (strain F 1598)</name>
    <dbReference type="NCBI Taxonomy" id="765440"/>
    <lineage>
        <taxon>Eukaryota</taxon>
        <taxon>Fungi</taxon>
        <taxon>Dikarya</taxon>
        <taxon>Basidiomycota</taxon>
        <taxon>Agaricomycotina</taxon>
        <taxon>Agaricomycetes</taxon>
        <taxon>Agaricomycetidae</taxon>
        <taxon>Atheliales</taxon>
        <taxon>Atheliaceae</taxon>
        <taxon>Piloderma</taxon>
    </lineage>
</organism>
<proteinExistence type="predicted"/>
<reference evidence="3" key="2">
    <citation type="submission" date="2015-01" db="EMBL/GenBank/DDBJ databases">
        <title>Evolutionary Origins and Diversification of the Mycorrhizal Mutualists.</title>
        <authorList>
            <consortium name="DOE Joint Genome Institute"/>
            <consortium name="Mycorrhizal Genomics Consortium"/>
            <person name="Kohler A."/>
            <person name="Kuo A."/>
            <person name="Nagy L.G."/>
            <person name="Floudas D."/>
            <person name="Copeland A."/>
            <person name="Barry K.W."/>
            <person name="Cichocki N."/>
            <person name="Veneault-Fourrey C."/>
            <person name="LaButti K."/>
            <person name="Lindquist E.A."/>
            <person name="Lipzen A."/>
            <person name="Lundell T."/>
            <person name="Morin E."/>
            <person name="Murat C."/>
            <person name="Riley R."/>
            <person name="Ohm R."/>
            <person name="Sun H."/>
            <person name="Tunlid A."/>
            <person name="Henrissat B."/>
            <person name="Grigoriev I.V."/>
            <person name="Hibbett D.S."/>
            <person name="Martin F."/>
        </authorList>
    </citation>
    <scope>NUCLEOTIDE SEQUENCE [LARGE SCALE GENOMIC DNA]</scope>
    <source>
        <strain evidence="3">F 1598</strain>
    </source>
</reference>
<dbReference type="EMBL" id="KN833019">
    <property type="protein sequence ID" value="KIM78066.1"/>
    <property type="molecule type" value="Genomic_DNA"/>
</dbReference>
<protein>
    <submittedName>
        <fullName evidence="2">Uncharacterized protein</fullName>
    </submittedName>
</protein>
<sequence>MLTDRPMPTSYRKRAKPTLTPSKVLSRQHAEVWEYNRKKRHELKQHLFVFLRRSGPRPVPSKLSGQLSYQLLIDFSNCGLTIIRLPFSYQAKCGMDTCQCYMGA</sequence>
<name>A0A0C3FDT1_PILCF</name>
<accession>A0A0C3FDT1</accession>